<dbReference type="InterPro" id="IPR036388">
    <property type="entry name" value="WH-like_DNA-bd_sf"/>
</dbReference>
<dbReference type="InterPro" id="IPR019559">
    <property type="entry name" value="Cullin_neddylation_domain"/>
</dbReference>
<dbReference type="Pfam" id="PF10557">
    <property type="entry name" value="Cullin_Nedd8"/>
    <property type="match status" value="1"/>
</dbReference>
<dbReference type="Gene3D" id="1.20.1310.10">
    <property type="entry name" value="Cullin Repeats"/>
    <property type="match status" value="4"/>
</dbReference>
<keyword evidence="3" id="KW-0832">Ubl conjugation</keyword>
<dbReference type="FunFam" id="1.10.10.10:FF:000014">
    <property type="entry name" value="Cullin 1"/>
    <property type="match status" value="1"/>
</dbReference>
<dbReference type="SUPFAM" id="SSF74788">
    <property type="entry name" value="Cullin repeat-like"/>
    <property type="match status" value="1"/>
</dbReference>
<dbReference type="SMART" id="SM00182">
    <property type="entry name" value="CULLIN"/>
    <property type="match status" value="1"/>
</dbReference>
<dbReference type="PROSITE" id="PS01256">
    <property type="entry name" value="CULLIN_1"/>
    <property type="match status" value="1"/>
</dbReference>
<dbReference type="FunCoup" id="A0A316YY17">
    <property type="interactions" value="540"/>
</dbReference>
<dbReference type="Proteomes" id="UP000245768">
    <property type="component" value="Unassembled WGS sequence"/>
</dbReference>
<feature type="region of interest" description="Disordered" evidence="6">
    <location>
        <begin position="1"/>
        <end position="20"/>
    </location>
</feature>
<dbReference type="SUPFAM" id="SSF46785">
    <property type="entry name" value="Winged helix' DNA-binding domain"/>
    <property type="match status" value="1"/>
</dbReference>
<dbReference type="FunFam" id="1.20.1310.10:FF:000002">
    <property type="entry name" value="cullin-3 isoform X1"/>
    <property type="match status" value="1"/>
</dbReference>
<feature type="compositionally biased region" description="Low complexity" evidence="6">
    <location>
        <begin position="1"/>
        <end position="10"/>
    </location>
</feature>
<evidence type="ECO:0000256" key="3">
    <source>
        <dbReference type="ARBA" id="ARBA00022843"/>
    </source>
</evidence>
<dbReference type="InterPro" id="IPR001373">
    <property type="entry name" value="Cullin_N"/>
</dbReference>
<evidence type="ECO:0000256" key="4">
    <source>
        <dbReference type="PROSITE-ProRule" id="PRU00330"/>
    </source>
</evidence>
<keyword evidence="2" id="KW-1017">Isopeptide bond</keyword>
<evidence type="ECO:0000259" key="7">
    <source>
        <dbReference type="PROSITE" id="PS50069"/>
    </source>
</evidence>
<keyword evidence="9" id="KW-1185">Reference proteome</keyword>
<evidence type="ECO:0000256" key="2">
    <source>
        <dbReference type="ARBA" id="ARBA00022499"/>
    </source>
</evidence>
<dbReference type="Gene3D" id="3.30.230.130">
    <property type="entry name" value="Cullin, Chain C, Domain 2"/>
    <property type="match status" value="1"/>
</dbReference>
<accession>A0A316YY17</accession>
<gene>
    <name evidence="8" type="ORF">FA10DRAFT_264156</name>
</gene>
<name>A0A316YY17_9BASI</name>
<dbReference type="GeneID" id="37042456"/>
<dbReference type="InterPro" id="IPR059120">
    <property type="entry name" value="Cullin-like_AB"/>
</dbReference>
<protein>
    <submittedName>
        <fullName evidence="8">Cullin-domain-containing protein</fullName>
    </submittedName>
</protein>
<dbReference type="Gene3D" id="1.10.10.10">
    <property type="entry name" value="Winged helix-like DNA-binding domain superfamily/Winged helix DNA-binding domain"/>
    <property type="match status" value="1"/>
</dbReference>
<dbReference type="InParanoid" id="A0A316YY17"/>
<dbReference type="PROSITE" id="PS50069">
    <property type="entry name" value="CULLIN_2"/>
    <property type="match status" value="1"/>
</dbReference>
<dbReference type="PANTHER" id="PTHR11932">
    <property type="entry name" value="CULLIN"/>
    <property type="match status" value="1"/>
</dbReference>
<dbReference type="Pfam" id="PF00888">
    <property type="entry name" value="Cullin"/>
    <property type="match status" value="1"/>
</dbReference>
<evidence type="ECO:0000313" key="9">
    <source>
        <dbReference type="Proteomes" id="UP000245768"/>
    </source>
</evidence>
<dbReference type="SMART" id="SM00884">
    <property type="entry name" value="Cullin_Nedd8"/>
    <property type="match status" value="1"/>
</dbReference>
<evidence type="ECO:0000256" key="1">
    <source>
        <dbReference type="ARBA" id="ARBA00006019"/>
    </source>
</evidence>
<comment type="similarity">
    <text evidence="1 4 5">Belongs to the cullin family.</text>
</comment>
<feature type="domain" description="Cullin family profile" evidence="7">
    <location>
        <begin position="509"/>
        <end position="741"/>
    </location>
</feature>
<dbReference type="FunFam" id="1.20.1310.10:FF:000001">
    <property type="entry name" value="Cullin 3"/>
    <property type="match status" value="1"/>
</dbReference>
<dbReference type="Pfam" id="PF26557">
    <property type="entry name" value="Cullin_AB"/>
    <property type="match status" value="1"/>
</dbReference>
<dbReference type="STRING" id="215250.A0A316YY17"/>
<evidence type="ECO:0000256" key="6">
    <source>
        <dbReference type="SAM" id="MobiDB-lite"/>
    </source>
</evidence>
<dbReference type="InterPro" id="IPR016158">
    <property type="entry name" value="Cullin_homology"/>
</dbReference>
<dbReference type="InterPro" id="IPR036390">
    <property type="entry name" value="WH_DNA-bd_sf"/>
</dbReference>
<dbReference type="EMBL" id="KZ819634">
    <property type="protein sequence ID" value="PWN93518.1"/>
    <property type="molecule type" value="Genomic_DNA"/>
</dbReference>
<organism evidence="8 9">
    <name type="scientific">Acaromyces ingoldii</name>
    <dbReference type="NCBI Taxonomy" id="215250"/>
    <lineage>
        <taxon>Eukaryota</taxon>
        <taxon>Fungi</taxon>
        <taxon>Dikarya</taxon>
        <taxon>Basidiomycota</taxon>
        <taxon>Ustilaginomycotina</taxon>
        <taxon>Exobasidiomycetes</taxon>
        <taxon>Exobasidiales</taxon>
        <taxon>Cryptobasidiaceae</taxon>
        <taxon>Acaromyces</taxon>
    </lineage>
</organism>
<dbReference type="SUPFAM" id="SSF75632">
    <property type="entry name" value="Cullin homology domain"/>
    <property type="match status" value="1"/>
</dbReference>
<evidence type="ECO:0000313" key="8">
    <source>
        <dbReference type="EMBL" id="PWN93518.1"/>
    </source>
</evidence>
<dbReference type="GO" id="GO:0006511">
    <property type="term" value="P:ubiquitin-dependent protein catabolic process"/>
    <property type="evidence" value="ECO:0007669"/>
    <property type="project" value="InterPro"/>
</dbReference>
<evidence type="ECO:0000256" key="5">
    <source>
        <dbReference type="RuleBase" id="RU003829"/>
    </source>
</evidence>
<dbReference type="InterPro" id="IPR016157">
    <property type="entry name" value="Cullin_CS"/>
</dbReference>
<dbReference type="OrthoDB" id="27073at2759"/>
<dbReference type="AlphaFoldDB" id="A0A316YY17"/>
<proteinExistence type="inferred from homology"/>
<dbReference type="GO" id="GO:0031625">
    <property type="term" value="F:ubiquitin protein ligase binding"/>
    <property type="evidence" value="ECO:0007669"/>
    <property type="project" value="InterPro"/>
</dbReference>
<sequence>MSMGMGAPGRRPARGGKIKGPKRVGLDVSIDQMWARLAKAIGHIQNHDISKLSYEEHYRYAYNLVLYQQGDMLYSGVRKLIEEHLVKLCIEKIVPAFPPGGPSSVPPGIIIPVMLRQQQEKARQQQKAARGAATASVKGKAKSSSLYPQADLIIGQETTDSASSEDDVMGVGVSAAQGAGDRADMVARSQAGERLLKAVSEVWQDHCACMSKLREVLKYVDRVYVAQAEVRPIWDLGLELFRDTLLRSTRFAIDHRLYTTLLTQIQIEREGSVINRSAVKSNIDMLNSLNPPKHWDGTTKSMMYKIEFEPAFLATSEEFYKVEAEKMLDGGDAIRYLRHVERRFEEEDTRVAVYLSSQTNAPLRSLLERCLLSKHLQTIVDMPGSGLVTMLDDNRIEDLERLYRLFRRADGLQVLKLGLKAYVNAKGKIINTAVETTSKAATPVKDEAGGAATSQASTPQAATAIKWVEDVLAFKSRFDRLLPVSFHDDKGCEVSINEAFETFVNSNPRAPEFISLFIDENLKKGLKGKTEEEVDQVLDQTITVFRFLHEKDVFERYYKGHLAKRMLQGRSVSDDAERGMMAKLKVECGHGYVQKLQGMLNDMKVSEETMAAFNESIRKSGRPMPFDLSVNVLTSTYWPISAQAQTCTMPAVMMDARQAFERYYQSRHSGRLLTWHPNHGNADVRVTFKSRKHELNVSTYALVVLLVFEDVDEGLSLSFQELQSSTGISMADLQRTLQSLACAKYKILLKEPKGREVGTADRFSFNHGFQCNLARIKIAQVAARVESASERKETTEKVEEERKNQVEACIVRVMKDRKTMTHNDLVNEVIRQLSSRFGPSPTLVKRRIESLIDREYLERSENMNVYNYQA</sequence>
<reference evidence="8 9" key="1">
    <citation type="journal article" date="2018" name="Mol. Biol. Evol.">
        <title>Broad Genomic Sampling Reveals a Smut Pathogenic Ancestry of the Fungal Clade Ustilaginomycotina.</title>
        <authorList>
            <person name="Kijpornyongpan T."/>
            <person name="Mondo S.J."/>
            <person name="Barry K."/>
            <person name="Sandor L."/>
            <person name="Lee J."/>
            <person name="Lipzen A."/>
            <person name="Pangilinan J."/>
            <person name="LaButti K."/>
            <person name="Hainaut M."/>
            <person name="Henrissat B."/>
            <person name="Grigoriev I.V."/>
            <person name="Spatafora J.W."/>
            <person name="Aime M.C."/>
        </authorList>
    </citation>
    <scope>NUCLEOTIDE SEQUENCE [LARGE SCALE GENOMIC DNA]</scope>
    <source>
        <strain evidence="8 9">MCA 4198</strain>
    </source>
</reference>
<dbReference type="InterPro" id="IPR036317">
    <property type="entry name" value="Cullin_homology_sf"/>
</dbReference>
<dbReference type="GO" id="GO:0031461">
    <property type="term" value="C:cullin-RING ubiquitin ligase complex"/>
    <property type="evidence" value="ECO:0007669"/>
    <property type="project" value="InterPro"/>
</dbReference>
<feature type="compositionally biased region" description="Basic residues" evidence="6">
    <location>
        <begin position="11"/>
        <end position="20"/>
    </location>
</feature>
<dbReference type="InterPro" id="IPR016159">
    <property type="entry name" value="Cullin_repeat-like_dom_sf"/>
</dbReference>
<dbReference type="InterPro" id="IPR045093">
    <property type="entry name" value="Cullin"/>
</dbReference>
<dbReference type="RefSeq" id="XP_025380716.1">
    <property type="nucleotide sequence ID" value="XM_025520540.1"/>
</dbReference>